<evidence type="ECO:0000256" key="8">
    <source>
        <dbReference type="ARBA" id="ARBA00049244"/>
    </source>
</evidence>
<comment type="catalytic activity">
    <reaction evidence="8">
        <text>DNA(n) + a 2'-deoxyribonucleoside 5'-triphosphate = DNA(n+1) + diphosphate</text>
        <dbReference type="Rhea" id="RHEA:22508"/>
        <dbReference type="Rhea" id="RHEA-COMP:17339"/>
        <dbReference type="Rhea" id="RHEA-COMP:17340"/>
        <dbReference type="ChEBI" id="CHEBI:33019"/>
        <dbReference type="ChEBI" id="CHEBI:61560"/>
        <dbReference type="ChEBI" id="CHEBI:173112"/>
        <dbReference type="EC" id="2.7.7.7"/>
    </reaction>
</comment>
<gene>
    <name evidence="11" type="ORF">SMSP2_00978</name>
</gene>
<sequence>MAKQKQTKPAPIYVIAGKDSFLVSRQLEPIIDSLLEPDEKEMGYLVVEGAKADAAEILDELRTLPFLSSRRVVYVRQADSFVSDNRPVLENYLDSPAKSGVLIMHVETWRKNTKLAKKVDQCGVAIDTGEIKPWELADFALRYAQSEHGKTLTKRSAELLVEFTGDEPGRICSEIDKLAVYAINDKNITEEHISTLTGNNREYDIFKVIDAMATANTSQAVARLRNMFTASPDAAFTVVAALASHFRRMFRVKNLQQQRLSQQQICTKMGMSSWWLNKFLRQANLQKWQFSDLAGIIKALARTDYEAKTGQTDLTAAVEQIIVKACLRMKRR</sequence>
<dbReference type="InterPro" id="IPR010372">
    <property type="entry name" value="DNA_pol3_delta_N"/>
</dbReference>
<accession>A0A1Q2MDA0</accession>
<keyword evidence="5" id="KW-0235">DNA replication</keyword>
<reference evidence="12" key="1">
    <citation type="submission" date="2017-02" db="EMBL/GenBank/DDBJ databases">
        <title>Comparative genomics and description of representatives of a novel lineage of planctomycetes thriving in anoxic sediments.</title>
        <authorList>
            <person name="Spring S."/>
            <person name="Bunk B."/>
            <person name="Sproer C."/>
        </authorList>
    </citation>
    <scope>NUCLEOTIDE SEQUENCE [LARGE SCALE GENOMIC DNA]</scope>
    <source>
        <strain evidence="12">SM-Chi-D1</strain>
    </source>
</reference>
<dbReference type="PANTHER" id="PTHR34388">
    <property type="entry name" value="DNA POLYMERASE III SUBUNIT DELTA"/>
    <property type="match status" value="1"/>
</dbReference>
<dbReference type="GO" id="GO:0009360">
    <property type="term" value="C:DNA polymerase III complex"/>
    <property type="evidence" value="ECO:0007669"/>
    <property type="project" value="InterPro"/>
</dbReference>
<keyword evidence="12" id="KW-1185">Reference proteome</keyword>
<evidence type="ECO:0000259" key="10">
    <source>
        <dbReference type="Pfam" id="PF21694"/>
    </source>
</evidence>
<evidence type="ECO:0000256" key="3">
    <source>
        <dbReference type="ARBA" id="ARBA00022679"/>
    </source>
</evidence>
<dbReference type="InterPro" id="IPR008921">
    <property type="entry name" value="DNA_pol3_clamp-load_cplx_C"/>
</dbReference>
<dbReference type="GO" id="GO:0003887">
    <property type="term" value="F:DNA-directed DNA polymerase activity"/>
    <property type="evidence" value="ECO:0007669"/>
    <property type="project" value="UniProtKB-KW"/>
</dbReference>
<dbReference type="InterPro" id="IPR048466">
    <property type="entry name" value="DNA_pol3_delta-like_C"/>
</dbReference>
<dbReference type="GO" id="GO:0003677">
    <property type="term" value="F:DNA binding"/>
    <property type="evidence" value="ECO:0007669"/>
    <property type="project" value="InterPro"/>
</dbReference>
<dbReference type="SUPFAM" id="SSF52540">
    <property type="entry name" value="P-loop containing nucleoside triphosphate hydrolases"/>
    <property type="match status" value="1"/>
</dbReference>
<evidence type="ECO:0000256" key="7">
    <source>
        <dbReference type="ARBA" id="ARBA00034754"/>
    </source>
</evidence>
<dbReference type="RefSeq" id="WP_186804874.1">
    <property type="nucleotide sequence ID" value="NZ_CP019646.1"/>
</dbReference>
<evidence type="ECO:0000256" key="1">
    <source>
        <dbReference type="ARBA" id="ARBA00012417"/>
    </source>
</evidence>
<dbReference type="EMBL" id="CP019646">
    <property type="protein sequence ID" value="AQQ70624.1"/>
    <property type="molecule type" value="Genomic_DNA"/>
</dbReference>
<keyword evidence="4" id="KW-0548">Nucleotidyltransferase</keyword>
<evidence type="ECO:0000313" key="12">
    <source>
        <dbReference type="Proteomes" id="UP000188181"/>
    </source>
</evidence>
<dbReference type="Gene3D" id="1.20.272.10">
    <property type="match status" value="1"/>
</dbReference>
<evidence type="ECO:0000256" key="2">
    <source>
        <dbReference type="ARBA" id="ARBA00017703"/>
    </source>
</evidence>
<dbReference type="STRING" id="1851148.SMSP2_00978"/>
<comment type="similarity">
    <text evidence="7">Belongs to the DNA polymerase HolA subunit family.</text>
</comment>
<proteinExistence type="inferred from homology"/>
<evidence type="ECO:0000313" key="11">
    <source>
        <dbReference type="EMBL" id="AQQ70624.1"/>
    </source>
</evidence>
<dbReference type="PANTHER" id="PTHR34388:SF1">
    <property type="entry name" value="DNA POLYMERASE III SUBUNIT DELTA"/>
    <property type="match status" value="1"/>
</dbReference>
<dbReference type="Pfam" id="PF06144">
    <property type="entry name" value="DNA_pol3_delta"/>
    <property type="match status" value="1"/>
</dbReference>
<dbReference type="NCBIfam" id="TIGR01128">
    <property type="entry name" value="holA"/>
    <property type="match status" value="1"/>
</dbReference>
<evidence type="ECO:0000256" key="6">
    <source>
        <dbReference type="ARBA" id="ARBA00022932"/>
    </source>
</evidence>
<dbReference type="Gene3D" id="1.10.8.60">
    <property type="match status" value="1"/>
</dbReference>
<dbReference type="SUPFAM" id="SSF48019">
    <property type="entry name" value="post-AAA+ oligomerization domain-like"/>
    <property type="match status" value="1"/>
</dbReference>
<keyword evidence="6" id="KW-0239">DNA-directed DNA polymerase</keyword>
<dbReference type="Pfam" id="PF21694">
    <property type="entry name" value="DNA_pol3_delta_C"/>
    <property type="match status" value="1"/>
</dbReference>
<dbReference type="AlphaFoldDB" id="A0A1Q2MDA0"/>
<evidence type="ECO:0000256" key="5">
    <source>
        <dbReference type="ARBA" id="ARBA00022705"/>
    </source>
</evidence>
<dbReference type="EC" id="2.7.7.7" evidence="1"/>
<name>A0A1Q2MDA0_9BACT</name>
<evidence type="ECO:0000259" key="9">
    <source>
        <dbReference type="Pfam" id="PF06144"/>
    </source>
</evidence>
<dbReference type="KEGG" id="pbas:SMSP2_00978"/>
<evidence type="ECO:0000256" key="4">
    <source>
        <dbReference type="ARBA" id="ARBA00022695"/>
    </source>
</evidence>
<dbReference type="InterPro" id="IPR027417">
    <property type="entry name" value="P-loop_NTPase"/>
</dbReference>
<dbReference type="InterPro" id="IPR005790">
    <property type="entry name" value="DNA_polIII_delta"/>
</dbReference>
<feature type="domain" description="DNA polymerase III delta subunit-like C-terminal" evidence="10">
    <location>
        <begin position="203"/>
        <end position="324"/>
    </location>
</feature>
<organism evidence="11 12">
    <name type="scientific">Limihaloglobus sulfuriphilus</name>
    <dbReference type="NCBI Taxonomy" id="1851148"/>
    <lineage>
        <taxon>Bacteria</taxon>
        <taxon>Pseudomonadati</taxon>
        <taxon>Planctomycetota</taxon>
        <taxon>Phycisphaerae</taxon>
        <taxon>Sedimentisphaerales</taxon>
        <taxon>Sedimentisphaeraceae</taxon>
        <taxon>Limihaloglobus</taxon>
    </lineage>
</organism>
<protein>
    <recommendedName>
        <fullName evidence="2">DNA polymerase III subunit delta</fullName>
        <ecNumber evidence="1">2.7.7.7</ecNumber>
    </recommendedName>
</protein>
<dbReference type="Gene3D" id="3.40.50.300">
    <property type="entry name" value="P-loop containing nucleotide triphosphate hydrolases"/>
    <property type="match status" value="1"/>
</dbReference>
<dbReference type="Proteomes" id="UP000188181">
    <property type="component" value="Chromosome"/>
</dbReference>
<dbReference type="GO" id="GO:0006261">
    <property type="term" value="P:DNA-templated DNA replication"/>
    <property type="evidence" value="ECO:0007669"/>
    <property type="project" value="TreeGrafter"/>
</dbReference>
<feature type="domain" description="DNA polymerase III delta N-terminal" evidence="9">
    <location>
        <begin position="13"/>
        <end position="121"/>
    </location>
</feature>
<keyword evidence="3" id="KW-0808">Transferase</keyword>